<feature type="region of interest" description="Disordered" evidence="3">
    <location>
        <begin position="788"/>
        <end position="890"/>
    </location>
</feature>
<feature type="compositionally biased region" description="Polar residues" evidence="3">
    <location>
        <begin position="918"/>
        <end position="938"/>
    </location>
</feature>
<feature type="compositionally biased region" description="Low complexity" evidence="3">
    <location>
        <begin position="1110"/>
        <end position="1129"/>
    </location>
</feature>
<feature type="compositionally biased region" description="Low complexity" evidence="3">
    <location>
        <begin position="460"/>
        <end position="470"/>
    </location>
</feature>
<dbReference type="SUPFAM" id="SSF50729">
    <property type="entry name" value="PH domain-like"/>
    <property type="match status" value="1"/>
</dbReference>
<feature type="compositionally biased region" description="Polar residues" evidence="3">
    <location>
        <begin position="152"/>
        <end position="216"/>
    </location>
</feature>
<keyword evidence="2" id="KW-0509">mRNA transport</keyword>
<feature type="compositionally biased region" description="Low complexity" evidence="3">
    <location>
        <begin position="967"/>
        <end position="982"/>
    </location>
</feature>
<dbReference type="Gene3D" id="2.30.29.30">
    <property type="entry name" value="Pleckstrin-homology domain (PH domain)/Phosphotyrosine-binding domain (PTB)"/>
    <property type="match status" value="1"/>
</dbReference>
<evidence type="ECO:0000256" key="1">
    <source>
        <dbReference type="ARBA" id="ARBA00004567"/>
    </source>
</evidence>
<dbReference type="Pfam" id="PF13634">
    <property type="entry name" value="Nucleoporin_FG"/>
    <property type="match status" value="2"/>
</dbReference>
<feature type="compositionally biased region" description="Low complexity" evidence="3">
    <location>
        <begin position="907"/>
        <end position="917"/>
    </location>
</feature>
<evidence type="ECO:0000313" key="4">
    <source>
        <dbReference type="EMBL" id="PPJ54274.1"/>
    </source>
</evidence>
<dbReference type="Proteomes" id="UP000237631">
    <property type="component" value="Unassembled WGS sequence"/>
</dbReference>
<sequence length="1280" mass="132804">MSKRGAGNWGGDEERYGGASGADMEGADKPTQATAAQLARRNLAKHHKAALSAAGLQSTYLLDMANGVIPFCMDGVVHGTAPPPTLAEPDWLKTGDDLAKAFSLLQVFGPNHPRGAEFDVEQYFPVYVDTDLYRLLKPKARAGSERGRSDSPAVQPQANPFNGPTANPFTSTSFNFTASQPQQSNGTAYQFGQSTPASANPPQQNGTNNPFSQSSAPAFGGFGASTPQTQPQQNGFNASTSLFNQPSQQNSTPSFGGFGQSQPSQQNGTTTPATSFGGFSNASQPSNQGGAGMNVNVFNAFGKQQENNNHPSNSFPGFGQKPQENGTPAPSNFNGFGQQTQENGSSRASTPAFGGLFGQKAPEQNDKPASDLFGQKTSDTNAQPTNPFNGFNGFGQKSAESSNKSLFPATQAPEQTPKAAATTNIFGQPPSSQAAAPSTGLFGSVTASSTTAPGTGLFGSNPSNSAAASSTGLFGSKPATTEPTKSGASIFDNLPKKDTSSLKINFSSADPSQVYRGEDDDDENQTASPGKDAEKQAPPVNIFGNLGQSQQTPKPTSNIFAAPSQTPSLFGSTAGQNNVNTSTIGATPQKSLFPSSTPAATPAVSSTPSTQPPRSLFDRINKPAPEETPKAPLFSATPASTSTVKSLFPAATPAATSSASAATPSLFQKPLTPAEEETPKAAPPKNIFAPSAAAPSTPATAPSAPTALFKAAPATAPVARTTAPPANSASTSSINNTAPSKLSDSQQASMKALNEGMLAHLRTQRPDVDWSPIYRYALQMAAQIAGRPAPSDAELNPTPTVQPSFAPSSSAFTTGPAKSRITASSAAPSQSALFAQTPKAAPASSSLTQVPATAPSKKRLFEEDTDERVPATEKRSKPNETPLYPKLPDTASNTAKLFASTLDKPAASDAAKSTSSSGFTPATKSLFSVSGSTPSATPATGGFKPTFGNASASTTASTGGFKPTMPAGSAGSSFLSSFGALAKKQEEADRQKRKDNDFDSDEETEEQWAKRDKAEQEEKRRKFEEAAKKAPSFSIGAATPKAATAEAAEKAQGTGDKTWKPESPLKFNIGATTTPAAAPPKFGNLFGSSTANDASSKLSAPVASLNASRATTPGATTDGEAATATNGDKAAADDGEPSDEPNQPQASDEINDLQPAEREANDVLLEIEDVRTSKMEKDEDSGKQIWKPKTRGRFFILKDKSTGKIRMLSRTGAGRTVLNHFANKEATFKVHPKKATMIVASMFVDHLHTNPPGPGQWMFSTPDQDDAAKIAKILTDGTPK</sequence>
<feature type="compositionally biased region" description="Polar residues" evidence="3">
    <location>
        <begin position="267"/>
        <end position="288"/>
    </location>
</feature>
<feature type="region of interest" description="Disordered" evidence="3">
    <location>
        <begin position="1"/>
        <end position="35"/>
    </location>
</feature>
<feature type="compositionally biased region" description="Polar residues" evidence="3">
    <location>
        <begin position="225"/>
        <end position="252"/>
    </location>
</feature>
<feature type="compositionally biased region" description="Polar residues" evidence="3">
    <location>
        <begin position="322"/>
        <end position="349"/>
    </location>
</feature>
<feature type="region of interest" description="Disordered" evidence="3">
    <location>
        <begin position="904"/>
        <end position="1156"/>
    </location>
</feature>
<dbReference type="AlphaFoldDB" id="A0A2S6C3F1"/>
<proteinExistence type="predicted"/>
<evidence type="ECO:0008006" key="6">
    <source>
        <dbReference type="Google" id="ProtNLM"/>
    </source>
</evidence>
<feature type="compositionally biased region" description="Basic and acidic residues" evidence="3">
    <location>
        <begin position="983"/>
        <end position="997"/>
    </location>
</feature>
<keyword evidence="2" id="KW-0811">Translocation</keyword>
<keyword evidence="5" id="KW-1185">Reference proteome</keyword>
<feature type="region of interest" description="Disordered" evidence="3">
    <location>
        <begin position="140"/>
        <end position="643"/>
    </location>
</feature>
<evidence type="ECO:0000256" key="3">
    <source>
        <dbReference type="SAM" id="MobiDB-lite"/>
    </source>
</evidence>
<dbReference type="OrthoDB" id="10265837at2759"/>
<comment type="subcellular location">
    <subcellularLocation>
        <location evidence="1">Nucleus</location>
        <location evidence="1">Nuclear pore complex</location>
    </subcellularLocation>
</comment>
<feature type="region of interest" description="Disordered" evidence="3">
    <location>
        <begin position="672"/>
        <end position="748"/>
    </location>
</feature>
<dbReference type="PANTHER" id="PTHR38697">
    <property type="entry name" value="NUCLEAR PORE COMPLEX PROTEIN SIMILAR TO S. CEREVISIAE NUP2 (EUROFUNG)"/>
    <property type="match status" value="1"/>
</dbReference>
<evidence type="ECO:0000256" key="2">
    <source>
        <dbReference type="ARBA" id="ARBA00023132"/>
    </source>
</evidence>
<feature type="compositionally biased region" description="Polar residues" evidence="3">
    <location>
        <begin position="501"/>
        <end position="511"/>
    </location>
</feature>
<keyword evidence="2" id="KW-0653">Protein transport</keyword>
<feature type="compositionally biased region" description="Polar residues" evidence="3">
    <location>
        <begin position="302"/>
        <end position="315"/>
    </location>
</feature>
<dbReference type="InterPro" id="IPR011993">
    <property type="entry name" value="PH-like_dom_sf"/>
</dbReference>
<feature type="compositionally biased region" description="Basic and acidic residues" evidence="3">
    <location>
        <begin position="859"/>
        <end position="878"/>
    </location>
</feature>
<organism evidence="4 5">
    <name type="scientific">Cercospora berteroae</name>
    <dbReference type="NCBI Taxonomy" id="357750"/>
    <lineage>
        <taxon>Eukaryota</taxon>
        <taxon>Fungi</taxon>
        <taxon>Dikarya</taxon>
        <taxon>Ascomycota</taxon>
        <taxon>Pezizomycotina</taxon>
        <taxon>Dothideomycetes</taxon>
        <taxon>Dothideomycetidae</taxon>
        <taxon>Mycosphaerellales</taxon>
        <taxon>Mycosphaerellaceae</taxon>
        <taxon>Cercospora</taxon>
    </lineage>
</organism>
<dbReference type="PANTHER" id="PTHR38697:SF1">
    <property type="entry name" value="NUCLEAR PORE COMPLEX PROTEIN SIMILAR TO S. CEREVISIAE NUP2 (EUROFUNG)"/>
    <property type="match status" value="1"/>
</dbReference>
<dbReference type="EMBL" id="PNEN01000568">
    <property type="protein sequence ID" value="PPJ54274.1"/>
    <property type="molecule type" value="Genomic_DNA"/>
</dbReference>
<feature type="compositionally biased region" description="Polar residues" evidence="3">
    <location>
        <begin position="797"/>
        <end position="813"/>
    </location>
</feature>
<feature type="compositionally biased region" description="Polar residues" evidence="3">
    <location>
        <begin position="421"/>
        <end position="436"/>
    </location>
</feature>
<gene>
    <name evidence="4" type="ORF">CBER1_06577</name>
</gene>
<feature type="compositionally biased region" description="Low complexity" evidence="3">
    <location>
        <begin position="683"/>
        <end position="740"/>
    </location>
</feature>
<accession>A0A2S6C3F1</accession>
<keyword evidence="2" id="KW-0813">Transport</keyword>
<feature type="compositionally biased region" description="Low complexity" evidence="3">
    <location>
        <begin position="594"/>
        <end position="613"/>
    </location>
</feature>
<dbReference type="STRING" id="357750.A0A2S6C3F1"/>
<feature type="compositionally biased region" description="Basic and acidic residues" evidence="3">
    <location>
        <begin position="1007"/>
        <end position="1028"/>
    </location>
</feature>
<feature type="compositionally biased region" description="Polar residues" evidence="3">
    <location>
        <begin position="948"/>
        <end position="958"/>
    </location>
</feature>
<evidence type="ECO:0000313" key="5">
    <source>
        <dbReference type="Proteomes" id="UP000237631"/>
    </source>
</evidence>
<reference evidence="5" key="1">
    <citation type="journal article" date="2017" name="bioRxiv">
        <title>Conservation of a gene cluster reveals novel cercosporin biosynthetic mechanisms and extends production to the genus Colletotrichum.</title>
        <authorList>
            <person name="de Jonge R."/>
            <person name="Ebert M.K."/>
            <person name="Huitt-Roehl C.R."/>
            <person name="Pal P."/>
            <person name="Suttle J.C."/>
            <person name="Spanner R.E."/>
            <person name="Neubauer J.D."/>
            <person name="Jurick W.M.II."/>
            <person name="Stott K.A."/>
            <person name="Secor G.A."/>
            <person name="Thomma B.P.H.J."/>
            <person name="Van de Peer Y."/>
            <person name="Townsend C.A."/>
            <person name="Bolton M.D."/>
        </authorList>
    </citation>
    <scope>NUCLEOTIDE SEQUENCE [LARGE SCALE GENOMIC DNA]</scope>
    <source>
        <strain evidence="5">CBS538.71</strain>
    </source>
</reference>
<protein>
    <recommendedName>
        <fullName evidence="6">RanBD1 domain-containing protein</fullName>
    </recommendedName>
</protein>
<feature type="compositionally biased region" description="Polar residues" evidence="3">
    <location>
        <begin position="821"/>
        <end position="834"/>
    </location>
</feature>
<keyword evidence="2" id="KW-0539">Nucleus</keyword>
<feature type="compositionally biased region" description="Low complexity" evidence="3">
    <location>
        <begin position="1037"/>
        <end position="1046"/>
    </location>
</feature>
<dbReference type="InterPro" id="IPR053074">
    <property type="entry name" value="NPC_Nucleoporin"/>
</dbReference>
<feature type="compositionally biased region" description="Polar residues" evidence="3">
    <location>
        <begin position="1086"/>
        <end position="1098"/>
    </location>
</feature>
<name>A0A2S6C3F1_9PEZI</name>
<feature type="compositionally biased region" description="Low complexity" evidence="3">
    <location>
        <begin position="1071"/>
        <end position="1080"/>
    </location>
</feature>
<feature type="compositionally biased region" description="Polar residues" evidence="3">
    <location>
        <begin position="546"/>
        <end position="593"/>
    </location>
</feature>
<dbReference type="InterPro" id="IPR025574">
    <property type="entry name" value="Nucleoporin_FG_rpt"/>
</dbReference>
<keyword evidence="2" id="KW-0906">Nuclear pore complex</keyword>
<feature type="compositionally biased region" description="Polar residues" evidence="3">
    <location>
        <begin position="478"/>
        <end position="487"/>
    </location>
</feature>
<feature type="compositionally biased region" description="Basic and acidic residues" evidence="3">
    <location>
        <begin position="616"/>
        <end position="629"/>
    </location>
</feature>
<comment type="caution">
    <text evidence="4">The sequence shown here is derived from an EMBL/GenBank/DDBJ whole genome shotgun (WGS) entry which is preliminary data.</text>
</comment>
<feature type="compositionally biased region" description="Polar residues" evidence="3">
    <location>
        <begin position="375"/>
        <end position="389"/>
    </location>
</feature>